<dbReference type="KEGG" id="cpae:CPAST_c28340"/>
<proteinExistence type="predicted"/>
<gene>
    <name evidence="1" type="ORF">CLPA_c28340</name>
    <name evidence="2" type="ORF">CP6013_00351</name>
</gene>
<evidence type="ECO:0000313" key="4">
    <source>
        <dbReference type="Proteomes" id="UP000030905"/>
    </source>
</evidence>
<evidence type="ECO:0000313" key="2">
    <source>
        <dbReference type="EMBL" id="KRU11104.1"/>
    </source>
</evidence>
<dbReference type="GeneID" id="93074957"/>
<dbReference type="RefSeq" id="WP_003443030.1">
    <property type="nucleotide sequence ID" value="NZ_ANZB01000003.1"/>
</dbReference>
<accession>A0A0H3JAW9</accession>
<dbReference type="Pfam" id="PF01187">
    <property type="entry name" value="MIF"/>
    <property type="match status" value="1"/>
</dbReference>
<dbReference type="KEGG" id="cpat:CLPA_c28340"/>
<keyword evidence="4" id="KW-1185">Reference proteome</keyword>
<sequence>MPYINSDLTIKLTEDKKEKIKEKLGELISILPGKSEDWLFVGFNDNKTLYFRGEKKERAAVVEVKICGSVSRESKENLTGAICNLLKDELNIEGENIYVIFHEIDDWGYNGTLF</sequence>
<dbReference type="Proteomes" id="UP000028042">
    <property type="component" value="Unassembled WGS sequence"/>
</dbReference>
<dbReference type="eggNOG" id="COG1942">
    <property type="taxonomic scope" value="Bacteria"/>
</dbReference>
<organism evidence="1 4">
    <name type="scientific">Clostridium pasteurianum DSM 525 = ATCC 6013</name>
    <dbReference type="NCBI Taxonomy" id="1262449"/>
    <lineage>
        <taxon>Bacteria</taxon>
        <taxon>Bacillati</taxon>
        <taxon>Bacillota</taxon>
        <taxon>Clostridia</taxon>
        <taxon>Eubacteriales</taxon>
        <taxon>Clostridiaceae</taxon>
        <taxon>Clostridium</taxon>
    </lineage>
</organism>
<dbReference type="EMBL" id="JPGY02000001">
    <property type="protein sequence ID" value="KRU11104.1"/>
    <property type="molecule type" value="Genomic_DNA"/>
</dbReference>
<protein>
    <submittedName>
        <fullName evidence="2">Macrophage migration inhibitory factor family protein</fullName>
    </submittedName>
</protein>
<reference evidence="2 3" key="3">
    <citation type="journal article" name="Genome Announc.">
        <title>Improved Draft Genome Sequence of Clostridium pasteurianum Strain ATCC 6013 (DSM 525) Using a Hybrid Next-Generation Sequencing Approach.</title>
        <authorList>
            <person name="Pyne M.E."/>
            <person name="Utturkar S."/>
            <person name="Brown S.D."/>
            <person name="Moo-Young M."/>
            <person name="Chung D.A."/>
            <person name="Chou C.P."/>
        </authorList>
    </citation>
    <scope>NUCLEOTIDE SEQUENCE [LARGE SCALE GENOMIC DNA]</scope>
    <source>
        <strain evidence="2 3">ATCC 6013</strain>
    </source>
</reference>
<dbReference type="Proteomes" id="UP000030905">
    <property type="component" value="Chromosome"/>
</dbReference>
<reference evidence="1 4" key="1">
    <citation type="journal article" date="2015" name="Genome Announc.">
        <title>Complete Genome Sequence of the Nitrogen-Fixing and Solvent-Producing Clostridium pasteurianum DSM 525.</title>
        <authorList>
            <person name="Poehlein A."/>
            <person name="Grosse-Honebrink A."/>
            <person name="Zhang Y."/>
            <person name="Minton N.P."/>
            <person name="Daniel R."/>
        </authorList>
    </citation>
    <scope>NUCLEOTIDE SEQUENCE [LARGE SCALE GENOMIC DNA]</scope>
    <source>
        <strain evidence="1">DSM 525</strain>
        <strain evidence="4">DSM 525 / ATCC 6013</strain>
    </source>
</reference>
<dbReference type="InterPro" id="IPR001398">
    <property type="entry name" value="Macrophage_inhib_fac"/>
</dbReference>
<reference evidence="2" key="2">
    <citation type="submission" date="2015-10" db="EMBL/GenBank/DDBJ databases">
        <title>Improved Draft Genome Sequence of Clostridium pasteurianum Strain ATCC 6013 (DSM 525) Using a Hybrid Next-Generation Sequencing Approach.</title>
        <authorList>
            <person name="Pyne M.E."/>
            <person name="Utturkar S.M."/>
            <person name="Brown S.D."/>
            <person name="Moo-Young M."/>
            <person name="Chung D.A."/>
            <person name="Chou P.C."/>
        </authorList>
    </citation>
    <scope>NUCLEOTIDE SEQUENCE</scope>
    <source>
        <strain evidence="2">ATCC 6013</strain>
    </source>
</reference>
<evidence type="ECO:0000313" key="3">
    <source>
        <dbReference type="Proteomes" id="UP000028042"/>
    </source>
</evidence>
<dbReference type="Gene3D" id="3.30.429.10">
    <property type="entry name" value="Macrophage Migration Inhibitory Factor"/>
    <property type="match status" value="1"/>
</dbReference>
<dbReference type="SUPFAM" id="SSF55331">
    <property type="entry name" value="Tautomerase/MIF"/>
    <property type="match status" value="1"/>
</dbReference>
<dbReference type="EMBL" id="CP009268">
    <property type="protein sequence ID" value="AJA52888.1"/>
    <property type="molecule type" value="Genomic_DNA"/>
</dbReference>
<dbReference type="PATRIC" id="fig|1262449.3.peg.1280"/>
<dbReference type="AlphaFoldDB" id="A0A0H3JAW9"/>
<name>A0A0H3JAW9_CLOPA</name>
<evidence type="ECO:0000313" key="1">
    <source>
        <dbReference type="EMBL" id="AJA52888.1"/>
    </source>
</evidence>
<dbReference type="InterPro" id="IPR014347">
    <property type="entry name" value="Tautomerase/MIF_sf"/>
</dbReference>